<gene>
    <name evidence="1" type="ORF">MIZ03_0058</name>
</gene>
<protein>
    <submittedName>
        <fullName evidence="1">Uncharacterized protein</fullName>
    </submittedName>
</protein>
<dbReference type="EMBL" id="AP024238">
    <property type="protein sequence ID" value="BCO25198.1"/>
    <property type="molecule type" value="Genomic_DNA"/>
</dbReference>
<dbReference type="Proteomes" id="UP000824366">
    <property type="component" value="Chromosome"/>
</dbReference>
<organism evidence="1 2">
    <name type="scientific">Rhodoferax lithotrophicus</name>
    <dbReference type="NCBI Taxonomy" id="2798804"/>
    <lineage>
        <taxon>Bacteria</taxon>
        <taxon>Pseudomonadati</taxon>
        <taxon>Pseudomonadota</taxon>
        <taxon>Betaproteobacteria</taxon>
        <taxon>Burkholderiales</taxon>
        <taxon>Comamonadaceae</taxon>
        <taxon>Rhodoferax</taxon>
    </lineage>
</organism>
<sequence length="294" mass="31813">MLSSDSTSASPSPALARALRAALRPLIKVMLAQGVTLPYLTELIKSLMVDVAQTDFPLENKAPTDSRISLMTGVHRKDVSRLRDQLQSNTDHTPRAVSLGAQLVAVWVGSSPYLDPQGEPLPLPRFVSEGGELSFEALVASVNSDIRSRVVLDEWLRLGVVHFDEAHRVCLNTQAFVPSEGFEEKAFYFGHNLHDHAAAAAHNLLGGVPMMERSVQYDALSPASIALLAKQSQDMGMKALLAVNKTALAAEQRDASSDAPRQRMTFGVYFYTEPMPKASAPATASEDLKNTASS</sequence>
<evidence type="ECO:0000313" key="1">
    <source>
        <dbReference type="EMBL" id="BCO25198.1"/>
    </source>
</evidence>
<proteinExistence type="predicted"/>
<dbReference type="RefSeq" id="WP_223906445.1">
    <property type="nucleotide sequence ID" value="NZ_AP024238.1"/>
</dbReference>
<dbReference type="Pfam" id="PF20112">
    <property type="entry name" value="DUF6502"/>
    <property type="match status" value="1"/>
</dbReference>
<name>A0ABM7MG91_9BURK</name>
<evidence type="ECO:0000313" key="2">
    <source>
        <dbReference type="Proteomes" id="UP000824366"/>
    </source>
</evidence>
<keyword evidence="2" id="KW-1185">Reference proteome</keyword>
<accession>A0ABM7MG91</accession>
<dbReference type="InterPro" id="IPR045445">
    <property type="entry name" value="DUF6502"/>
</dbReference>
<reference evidence="1 2" key="1">
    <citation type="journal article" date="2021" name="Microbiol. Spectr.">
        <title>A Single Bacterium Capable of Oxidation and Reduction of Iron at Circumneutral pH.</title>
        <authorList>
            <person name="Kato S."/>
            <person name="Ohkuma M."/>
        </authorList>
    </citation>
    <scope>NUCLEOTIDE SEQUENCE [LARGE SCALE GENOMIC DNA]</scope>
    <source>
        <strain evidence="1 2">MIZ03</strain>
    </source>
</reference>